<evidence type="ECO:0000313" key="1">
    <source>
        <dbReference type="EMBL" id="SVE26121.1"/>
    </source>
</evidence>
<proteinExistence type="predicted"/>
<gene>
    <name evidence="1" type="ORF">METZ01_LOCUS478975</name>
</gene>
<feature type="non-terminal residue" evidence="1">
    <location>
        <position position="1"/>
    </location>
</feature>
<dbReference type="EMBL" id="UINC01205102">
    <property type="protein sequence ID" value="SVE26121.1"/>
    <property type="molecule type" value="Genomic_DNA"/>
</dbReference>
<name>A0A383C1S4_9ZZZZ</name>
<reference evidence="1" key="1">
    <citation type="submission" date="2018-05" db="EMBL/GenBank/DDBJ databases">
        <authorList>
            <person name="Lanie J.A."/>
            <person name="Ng W.-L."/>
            <person name="Kazmierczak K.M."/>
            <person name="Andrzejewski T.M."/>
            <person name="Davidsen T.M."/>
            <person name="Wayne K.J."/>
            <person name="Tettelin H."/>
            <person name="Glass J.I."/>
            <person name="Rusch D."/>
            <person name="Podicherti R."/>
            <person name="Tsui H.-C.T."/>
            <person name="Winkler M.E."/>
        </authorList>
    </citation>
    <scope>NUCLEOTIDE SEQUENCE</scope>
</reference>
<sequence length="73" mass="8085">VKLIAFSLCVCAQVVCLEYTTLKIANQFAAKLIDNGISQSLVTENQEQRVNRNAQLQRATGSWLCSITGVTRR</sequence>
<protein>
    <submittedName>
        <fullName evidence="1">Uncharacterized protein</fullName>
    </submittedName>
</protein>
<accession>A0A383C1S4</accession>
<organism evidence="1">
    <name type="scientific">marine metagenome</name>
    <dbReference type="NCBI Taxonomy" id="408172"/>
    <lineage>
        <taxon>unclassified sequences</taxon>
        <taxon>metagenomes</taxon>
        <taxon>ecological metagenomes</taxon>
    </lineage>
</organism>
<dbReference type="AlphaFoldDB" id="A0A383C1S4"/>